<keyword evidence="2" id="KW-1185">Reference proteome</keyword>
<organism evidence="1 2">
    <name type="scientific">Kickxella alabastrina</name>
    <dbReference type="NCBI Taxonomy" id="61397"/>
    <lineage>
        <taxon>Eukaryota</taxon>
        <taxon>Fungi</taxon>
        <taxon>Fungi incertae sedis</taxon>
        <taxon>Zoopagomycota</taxon>
        <taxon>Kickxellomycotina</taxon>
        <taxon>Kickxellomycetes</taxon>
        <taxon>Kickxellales</taxon>
        <taxon>Kickxellaceae</taxon>
        <taxon>Kickxella</taxon>
    </lineage>
</organism>
<gene>
    <name evidence="1" type="ORF">LPJ66_002169</name>
</gene>
<evidence type="ECO:0000313" key="2">
    <source>
        <dbReference type="Proteomes" id="UP001150581"/>
    </source>
</evidence>
<protein>
    <submittedName>
        <fullName evidence="1">Uncharacterized protein</fullName>
    </submittedName>
</protein>
<dbReference type="EMBL" id="JANBPG010000160">
    <property type="protein sequence ID" value="KAJ1899345.1"/>
    <property type="molecule type" value="Genomic_DNA"/>
</dbReference>
<evidence type="ECO:0000313" key="1">
    <source>
        <dbReference type="EMBL" id="KAJ1899345.1"/>
    </source>
</evidence>
<accession>A0ACC1IRG5</accession>
<dbReference type="Proteomes" id="UP001150581">
    <property type="component" value="Unassembled WGS sequence"/>
</dbReference>
<sequence>MILPNITFMVAFAAVGTLGAMPGTVSSRAKFSPNTGHNPSKSILGNTNAHPTPFVIPSLQEWDGGNGVWVISKVTRIVVDSEYANGIALDFKHSFMANPSNLQEFATSFQSDIKQVTGIEIDVAISNKYLKGDIFMTLGAEIKDPKLNNEGYHLSITQMGVVIQAVTSRGAFWGTRTLLQMLILADKSGFALPQGHTRDYPNYNERKFVQDIARKPIPMSNLKEYAILTSFYKYNTHHLHFNDNAGMRTKGLMPDWTAKYSGFRLKSDNPAFSVYASSDTAYTNQDMRDYQNFIKVRGLDLIPKIDTPAHSLCFTRFHTEWSIQEDTARGDWLDLKNKDVWSFVETLWAEFIGWFDSREISIGADEYDESKGDLARKFVNHCHRYFATRFNRTIRMWGSDVKLPDTVEINKSIHTDHWDFTYSNPVDLVKQGHRVCNLNAPDVYLVPRSHAYSDYFDQQKLYEFWEPWVFDILDRTNTSRNLSPTEPLLTGGGFANWIDFLGELVTRVELYDHVSQAAGVVSEKMWTGSKNTDRMTYDDWAPLAKKLRKSIPGITLTRRPKSKSSFVIIYDFEDGAAEDTSGNGYDGKLSSSARIVGAGEGHGKAAQLSVNSYITTPLESIRYPCMIGMWVKSSGMQPHNAVLLESGDGKLLISNIPAHTVTFEQDSNHYTTQIILPPDTWSHIAFSADKDRTSVFFNMRRRAIVNYFNPRWDQMCNEAIVVTGPISSIGSKSGSSFSGLVNSFFVLSRAINASELAFLAKRYANALP</sequence>
<comment type="caution">
    <text evidence="1">The sequence shown here is derived from an EMBL/GenBank/DDBJ whole genome shotgun (WGS) entry which is preliminary data.</text>
</comment>
<name>A0ACC1IRG5_9FUNG</name>
<reference evidence="1" key="1">
    <citation type="submission" date="2022-07" db="EMBL/GenBank/DDBJ databases">
        <title>Phylogenomic reconstructions and comparative analyses of Kickxellomycotina fungi.</title>
        <authorList>
            <person name="Reynolds N.K."/>
            <person name="Stajich J.E."/>
            <person name="Barry K."/>
            <person name="Grigoriev I.V."/>
            <person name="Crous P."/>
            <person name="Smith M.E."/>
        </authorList>
    </citation>
    <scope>NUCLEOTIDE SEQUENCE</scope>
    <source>
        <strain evidence="1">Benny 63K</strain>
    </source>
</reference>
<proteinExistence type="predicted"/>